<dbReference type="RefSeq" id="WP_382269920.1">
    <property type="nucleotide sequence ID" value="NZ_JBHTBU010000001.1"/>
</dbReference>
<dbReference type="Proteomes" id="UP001596542">
    <property type="component" value="Unassembled WGS sequence"/>
</dbReference>
<keyword evidence="1" id="KW-1133">Transmembrane helix</keyword>
<gene>
    <name evidence="2" type="primary">pilV</name>
    <name evidence="2" type="ORF">ACFQPC_01725</name>
</gene>
<dbReference type="NCBIfam" id="TIGR02523">
    <property type="entry name" value="type_IV_pilV"/>
    <property type="match status" value="1"/>
</dbReference>
<name>A0ABW2I6W9_9BURK</name>
<sequence>MTTSAENGFSLMEVLVSIFVLAVGVVGAVGMQLTALRTSQHSALQTKALHLAVEMADAMSAHSAATQSNPYLGIDYPASVTHVGEPAGFDIQYFLHRVAQDFPDARLRICRDAQPWDSARRQYRWDCMHAPNAAIAIKIAWAGKEADAVAPAPVVVLMLALGST</sequence>
<reference evidence="3" key="1">
    <citation type="journal article" date="2019" name="Int. J. Syst. Evol. Microbiol.">
        <title>The Global Catalogue of Microorganisms (GCM) 10K type strain sequencing project: providing services to taxonomists for standard genome sequencing and annotation.</title>
        <authorList>
            <consortium name="The Broad Institute Genomics Platform"/>
            <consortium name="The Broad Institute Genome Sequencing Center for Infectious Disease"/>
            <person name="Wu L."/>
            <person name="Ma J."/>
        </authorList>
    </citation>
    <scope>NUCLEOTIDE SEQUENCE [LARGE SCALE GENOMIC DNA]</scope>
    <source>
        <strain evidence="3">KACC 12508</strain>
    </source>
</reference>
<dbReference type="InterPro" id="IPR013362">
    <property type="entry name" value="Pilus_4_PilV"/>
</dbReference>
<dbReference type="Pfam" id="PF07963">
    <property type="entry name" value="N_methyl"/>
    <property type="match status" value="1"/>
</dbReference>
<dbReference type="EMBL" id="JBHTBU010000001">
    <property type="protein sequence ID" value="MFC7286743.1"/>
    <property type="molecule type" value="Genomic_DNA"/>
</dbReference>
<dbReference type="InterPro" id="IPR012902">
    <property type="entry name" value="N_methyl_site"/>
</dbReference>
<dbReference type="NCBIfam" id="TIGR02532">
    <property type="entry name" value="IV_pilin_GFxxxE"/>
    <property type="match status" value="1"/>
</dbReference>
<feature type="transmembrane region" description="Helical" evidence="1">
    <location>
        <begin position="14"/>
        <end position="36"/>
    </location>
</feature>
<accession>A0ABW2I6W9</accession>
<organism evidence="2 3">
    <name type="scientific">Herminiimonas glaciei</name>
    <dbReference type="NCBI Taxonomy" id="523788"/>
    <lineage>
        <taxon>Bacteria</taxon>
        <taxon>Pseudomonadati</taxon>
        <taxon>Pseudomonadota</taxon>
        <taxon>Betaproteobacteria</taxon>
        <taxon>Burkholderiales</taxon>
        <taxon>Oxalobacteraceae</taxon>
        <taxon>Herminiimonas</taxon>
    </lineage>
</organism>
<comment type="caution">
    <text evidence="2">The sequence shown here is derived from an EMBL/GenBank/DDBJ whole genome shotgun (WGS) entry which is preliminary data.</text>
</comment>
<evidence type="ECO:0000313" key="3">
    <source>
        <dbReference type="Proteomes" id="UP001596542"/>
    </source>
</evidence>
<proteinExistence type="predicted"/>
<keyword evidence="3" id="KW-1185">Reference proteome</keyword>
<protein>
    <submittedName>
        <fullName evidence="2">Type IV pilus modification protein PilV</fullName>
    </submittedName>
</protein>
<evidence type="ECO:0000313" key="2">
    <source>
        <dbReference type="EMBL" id="MFC7286743.1"/>
    </source>
</evidence>
<keyword evidence="1" id="KW-0812">Transmembrane</keyword>
<evidence type="ECO:0000256" key="1">
    <source>
        <dbReference type="SAM" id="Phobius"/>
    </source>
</evidence>
<keyword evidence="1" id="KW-0472">Membrane</keyword>